<name>A0ABP8C2B4_9FLAO</name>
<dbReference type="PANTHER" id="PTHR42852:SF6">
    <property type="entry name" value="THIOL:DISULFIDE INTERCHANGE PROTEIN DSBE"/>
    <property type="match status" value="1"/>
</dbReference>
<dbReference type="InterPro" id="IPR013740">
    <property type="entry name" value="Redoxin"/>
</dbReference>
<comment type="caution">
    <text evidence="6">The sequence shown here is derived from an EMBL/GenBank/DDBJ whole genome shotgun (WGS) entry which is preliminary data.</text>
</comment>
<keyword evidence="4" id="KW-0676">Redox-active center</keyword>
<accession>A0ABP8C2B4</accession>
<dbReference type="InterPro" id="IPR013766">
    <property type="entry name" value="Thioredoxin_domain"/>
</dbReference>
<evidence type="ECO:0000256" key="1">
    <source>
        <dbReference type="ARBA" id="ARBA00004196"/>
    </source>
</evidence>
<dbReference type="CDD" id="cd02966">
    <property type="entry name" value="TlpA_like_family"/>
    <property type="match status" value="1"/>
</dbReference>
<evidence type="ECO:0000256" key="2">
    <source>
        <dbReference type="ARBA" id="ARBA00022748"/>
    </source>
</evidence>
<organism evidence="6 7">
    <name type="scientific">Postechiella marina</name>
    <dbReference type="NCBI Taxonomy" id="943941"/>
    <lineage>
        <taxon>Bacteria</taxon>
        <taxon>Pseudomonadati</taxon>
        <taxon>Bacteroidota</taxon>
        <taxon>Flavobacteriia</taxon>
        <taxon>Flavobacteriales</taxon>
        <taxon>Flavobacteriaceae</taxon>
        <taxon>Postechiella</taxon>
    </lineage>
</organism>
<proteinExistence type="predicted"/>
<keyword evidence="7" id="KW-1185">Reference proteome</keyword>
<feature type="domain" description="Thioredoxin" evidence="5">
    <location>
        <begin position="314"/>
        <end position="458"/>
    </location>
</feature>
<dbReference type="InterPro" id="IPR036249">
    <property type="entry name" value="Thioredoxin-like_sf"/>
</dbReference>
<evidence type="ECO:0000259" key="5">
    <source>
        <dbReference type="PROSITE" id="PS51352"/>
    </source>
</evidence>
<dbReference type="SUPFAM" id="SSF52833">
    <property type="entry name" value="Thioredoxin-like"/>
    <property type="match status" value="1"/>
</dbReference>
<dbReference type="Gene3D" id="3.40.30.10">
    <property type="entry name" value="Glutaredoxin"/>
    <property type="match status" value="1"/>
</dbReference>
<keyword evidence="2" id="KW-0201">Cytochrome c-type biogenesis</keyword>
<sequence>MKKIFIIALATSLFACKKEALIDYAIISGSVLNTVGSESLSINAMDRSFTKTLKVAEDGSFTDTLKTKLNDYVLYDGQNPVFLYLNAGDNIVINYDVKDFSNTLKITGDGSRISNYLIAKRAIETDKLGGNRDFFTLDEAAYKELFDQIANSQIETLEKTAGLPQDYVEKERRNINYFYLNMLSDYESAHKYYTRKQTFKVSEGFLTELESLDYDNGDDYEASQYYKKIVNSYYNRKAGEIARDQQLSSGGLALIEALSTSNQKIKNGILFNYANANLVRERDPKTFYDAYMVNSNNEEHKAKITEILKKLTATNVGAASPKFINYENNAGGTTSLDDLKGKYVYIDVWATWCGPCIREIPALKKIEKQFHGKNIEFVSISIDKKKDYDKWKKMIVDKDLGGIQLLADNDWKSSFVQDYGIEGIPRFILIDPNGNIVSANAPRPSNPSLISMIENLEI</sequence>
<reference evidence="7" key="1">
    <citation type="journal article" date="2019" name="Int. J. Syst. Evol. Microbiol.">
        <title>The Global Catalogue of Microorganisms (GCM) 10K type strain sequencing project: providing services to taxonomists for standard genome sequencing and annotation.</title>
        <authorList>
            <consortium name="The Broad Institute Genomics Platform"/>
            <consortium name="The Broad Institute Genome Sequencing Center for Infectious Disease"/>
            <person name="Wu L."/>
            <person name="Ma J."/>
        </authorList>
    </citation>
    <scope>NUCLEOTIDE SEQUENCE [LARGE SCALE GENOMIC DNA]</scope>
    <source>
        <strain evidence="7">JCM 17630</strain>
    </source>
</reference>
<evidence type="ECO:0000313" key="6">
    <source>
        <dbReference type="EMBL" id="GAA4232385.1"/>
    </source>
</evidence>
<dbReference type="Pfam" id="PF08534">
    <property type="entry name" value="Redoxin"/>
    <property type="match status" value="1"/>
</dbReference>
<dbReference type="PROSITE" id="PS51257">
    <property type="entry name" value="PROKAR_LIPOPROTEIN"/>
    <property type="match status" value="1"/>
</dbReference>
<dbReference type="Proteomes" id="UP001501496">
    <property type="component" value="Unassembled WGS sequence"/>
</dbReference>
<dbReference type="InterPro" id="IPR050553">
    <property type="entry name" value="Thioredoxin_ResA/DsbE_sf"/>
</dbReference>
<gene>
    <name evidence="6" type="ORF">GCM10022291_07110</name>
</gene>
<dbReference type="PROSITE" id="PS51352">
    <property type="entry name" value="THIOREDOXIN_2"/>
    <property type="match status" value="1"/>
</dbReference>
<keyword evidence="3" id="KW-1015">Disulfide bond</keyword>
<evidence type="ECO:0000313" key="7">
    <source>
        <dbReference type="Proteomes" id="UP001501496"/>
    </source>
</evidence>
<protein>
    <recommendedName>
        <fullName evidence="5">Thioredoxin domain-containing protein</fullName>
    </recommendedName>
</protein>
<evidence type="ECO:0000256" key="4">
    <source>
        <dbReference type="ARBA" id="ARBA00023284"/>
    </source>
</evidence>
<dbReference type="RefSeq" id="WP_344786687.1">
    <property type="nucleotide sequence ID" value="NZ_BAABCA010000001.1"/>
</dbReference>
<dbReference type="EMBL" id="BAABCA010000001">
    <property type="protein sequence ID" value="GAA4232385.1"/>
    <property type="molecule type" value="Genomic_DNA"/>
</dbReference>
<dbReference type="PANTHER" id="PTHR42852">
    <property type="entry name" value="THIOL:DISULFIDE INTERCHANGE PROTEIN DSBE"/>
    <property type="match status" value="1"/>
</dbReference>
<comment type="subcellular location">
    <subcellularLocation>
        <location evidence="1">Cell envelope</location>
    </subcellularLocation>
</comment>
<evidence type="ECO:0000256" key="3">
    <source>
        <dbReference type="ARBA" id="ARBA00023157"/>
    </source>
</evidence>